<dbReference type="InterPro" id="IPR028923">
    <property type="entry name" value="SAICAR_synt/ADE2_N"/>
</dbReference>
<dbReference type="EC" id="6.3.2.6" evidence="8"/>
<keyword evidence="6 8" id="KW-0067">ATP-binding</keyword>
<dbReference type="AlphaFoldDB" id="A0A7V3ZTK1"/>
<dbReference type="HAMAP" id="MF_00137">
    <property type="entry name" value="SAICAR_synth"/>
    <property type="match status" value="1"/>
</dbReference>
<dbReference type="PANTHER" id="PTHR43700">
    <property type="entry name" value="PHOSPHORIBOSYLAMINOIMIDAZOLE-SUCCINOCARBOXAMIDE SYNTHASE"/>
    <property type="match status" value="1"/>
</dbReference>
<evidence type="ECO:0000256" key="3">
    <source>
        <dbReference type="ARBA" id="ARBA00022598"/>
    </source>
</evidence>
<evidence type="ECO:0000256" key="4">
    <source>
        <dbReference type="ARBA" id="ARBA00022741"/>
    </source>
</evidence>
<dbReference type="GO" id="GO:0005737">
    <property type="term" value="C:cytoplasm"/>
    <property type="evidence" value="ECO:0007669"/>
    <property type="project" value="TreeGrafter"/>
</dbReference>
<keyword evidence="5 8" id="KW-0658">Purine biosynthesis</keyword>
<accession>A0A7V3ZTK1</accession>
<evidence type="ECO:0000256" key="7">
    <source>
        <dbReference type="ARBA" id="ARBA00048475"/>
    </source>
</evidence>
<proteinExistence type="inferred from homology"/>
<evidence type="ECO:0000256" key="5">
    <source>
        <dbReference type="ARBA" id="ARBA00022755"/>
    </source>
</evidence>
<comment type="similarity">
    <text evidence="2 8">Belongs to the SAICAR synthetase family.</text>
</comment>
<comment type="pathway">
    <text evidence="1 8">Purine metabolism; IMP biosynthesis via de novo pathway; 5-amino-1-(5-phospho-D-ribosyl)imidazole-4-carboxamide from 5-amino-1-(5-phospho-D-ribosyl)imidazole-4-carboxylate: step 1/2.</text>
</comment>
<dbReference type="Pfam" id="PF01259">
    <property type="entry name" value="SAICAR_synt"/>
    <property type="match status" value="1"/>
</dbReference>
<comment type="catalytic activity">
    <reaction evidence="7 8">
        <text>5-amino-1-(5-phospho-D-ribosyl)imidazole-4-carboxylate + L-aspartate + ATP = (2S)-2-[5-amino-1-(5-phospho-beta-D-ribosyl)imidazole-4-carboxamido]succinate + ADP + phosphate + 2 H(+)</text>
        <dbReference type="Rhea" id="RHEA:22628"/>
        <dbReference type="ChEBI" id="CHEBI:15378"/>
        <dbReference type="ChEBI" id="CHEBI:29991"/>
        <dbReference type="ChEBI" id="CHEBI:30616"/>
        <dbReference type="ChEBI" id="CHEBI:43474"/>
        <dbReference type="ChEBI" id="CHEBI:58443"/>
        <dbReference type="ChEBI" id="CHEBI:77657"/>
        <dbReference type="ChEBI" id="CHEBI:456216"/>
        <dbReference type="EC" id="6.3.2.6"/>
    </reaction>
</comment>
<evidence type="ECO:0000313" key="10">
    <source>
        <dbReference type="EMBL" id="HGK53899.1"/>
    </source>
</evidence>
<evidence type="ECO:0000256" key="2">
    <source>
        <dbReference type="ARBA" id="ARBA00010190"/>
    </source>
</evidence>
<dbReference type="UniPathway" id="UPA00074">
    <property type="reaction ID" value="UER00131"/>
</dbReference>
<dbReference type="SUPFAM" id="SSF56104">
    <property type="entry name" value="SAICAR synthase-like"/>
    <property type="match status" value="1"/>
</dbReference>
<dbReference type="PANTHER" id="PTHR43700:SF1">
    <property type="entry name" value="PHOSPHORIBOSYLAMINOIMIDAZOLE-SUCCINOCARBOXAMIDE SYNTHASE"/>
    <property type="match status" value="1"/>
</dbReference>
<evidence type="ECO:0000256" key="1">
    <source>
        <dbReference type="ARBA" id="ARBA00004672"/>
    </source>
</evidence>
<dbReference type="GO" id="GO:0006189">
    <property type="term" value="P:'de novo' IMP biosynthetic process"/>
    <property type="evidence" value="ECO:0007669"/>
    <property type="project" value="UniProtKB-UniRule"/>
</dbReference>
<keyword evidence="4 8" id="KW-0547">Nucleotide-binding</keyword>
<dbReference type="GO" id="GO:0004639">
    <property type="term" value="F:phosphoribosylaminoimidazolesuccinocarboxamide synthase activity"/>
    <property type="evidence" value="ECO:0007669"/>
    <property type="project" value="UniProtKB-UniRule"/>
</dbReference>
<feature type="domain" description="SAICAR synthetase/ADE2 N-terminal" evidence="9">
    <location>
        <begin position="22"/>
        <end position="256"/>
    </location>
</feature>
<name>A0A7V3ZTK1_UNCW3</name>
<organism evidence="10">
    <name type="scientific">candidate division WOR-3 bacterium</name>
    <dbReference type="NCBI Taxonomy" id="2052148"/>
    <lineage>
        <taxon>Bacteria</taxon>
        <taxon>Bacteria division WOR-3</taxon>
    </lineage>
</organism>
<dbReference type="Gene3D" id="3.30.470.20">
    <property type="entry name" value="ATP-grasp fold, B domain"/>
    <property type="match status" value="1"/>
</dbReference>
<reference evidence="10" key="1">
    <citation type="journal article" date="2020" name="mSystems">
        <title>Genome- and Community-Level Interaction Insights into Carbon Utilization and Element Cycling Functions of Hydrothermarchaeota in Hydrothermal Sediment.</title>
        <authorList>
            <person name="Zhou Z."/>
            <person name="Liu Y."/>
            <person name="Xu W."/>
            <person name="Pan J."/>
            <person name="Luo Z.H."/>
            <person name="Li M."/>
        </authorList>
    </citation>
    <scope>NUCLEOTIDE SEQUENCE [LARGE SCALE GENOMIC DNA]</scope>
    <source>
        <strain evidence="10">SpSt-695</strain>
    </source>
</reference>
<evidence type="ECO:0000259" key="9">
    <source>
        <dbReference type="Pfam" id="PF01259"/>
    </source>
</evidence>
<dbReference type="GO" id="GO:0005524">
    <property type="term" value="F:ATP binding"/>
    <property type="evidence" value="ECO:0007669"/>
    <property type="project" value="UniProtKB-KW"/>
</dbReference>
<dbReference type="EMBL" id="DTDP01000115">
    <property type="protein sequence ID" value="HGK53899.1"/>
    <property type="molecule type" value="Genomic_DNA"/>
</dbReference>
<evidence type="ECO:0000256" key="6">
    <source>
        <dbReference type="ARBA" id="ARBA00022840"/>
    </source>
</evidence>
<comment type="caution">
    <text evidence="10">The sequence shown here is derived from an EMBL/GenBank/DDBJ whole genome shotgun (WGS) entry which is preliminary data.</text>
</comment>
<dbReference type="NCBIfam" id="TIGR00081">
    <property type="entry name" value="purC"/>
    <property type="match status" value="1"/>
</dbReference>
<sequence length="338" mass="39697">MGSVKDLIVLKNPEDKKPGIGRFIFSDRYSVFDYGKMPDEIEDKGKSLCIVSAYFFEKIEEMGIKTHYIGVVEEGKVKKLKDLKNPANIMEIKLLRVLKPEVKEGIYDYSIYKKEKFNFLIPLEIIYRNSLPEGSSVFKRLKEGKLSLKDIGLEKMPEPGEILPSPFIDVSTKYEDTDRYISFDEAKELVNLKDEEIEKIKKVALFINSLITEEVKKIGLFNEDGKFEFGFDENRNIILVDAVGTLDECRFTYKNIPVSKEIARIYYRKSSWFKEVEEAKKIDRIKWREYVKTPPNLPFEFKKLIEDIYKAFANEITQREWFKVKPLKEILEKLKEKD</sequence>
<keyword evidence="3 8" id="KW-0436">Ligase</keyword>
<evidence type="ECO:0000256" key="8">
    <source>
        <dbReference type="HAMAP-Rule" id="MF_00137"/>
    </source>
</evidence>
<protein>
    <recommendedName>
        <fullName evidence="8">Phosphoribosylaminoimidazole-succinocarboxamide synthase</fullName>
        <ecNumber evidence="8">6.3.2.6</ecNumber>
    </recommendedName>
    <alternativeName>
        <fullName evidence="8">SAICAR synthetase</fullName>
    </alternativeName>
</protein>
<dbReference type="Gene3D" id="3.30.200.20">
    <property type="entry name" value="Phosphorylase Kinase, domain 1"/>
    <property type="match status" value="1"/>
</dbReference>
<gene>
    <name evidence="8 10" type="primary">purC</name>
    <name evidence="10" type="ORF">ENU72_02615</name>
</gene>
<dbReference type="InterPro" id="IPR001636">
    <property type="entry name" value="SAICAR_synth"/>
</dbReference>